<dbReference type="Pfam" id="PF05485">
    <property type="entry name" value="THAP"/>
    <property type="match status" value="1"/>
</dbReference>
<dbReference type="Proteomes" id="UP000507470">
    <property type="component" value="Unassembled WGS sequence"/>
</dbReference>
<dbReference type="OrthoDB" id="6155486at2759"/>
<dbReference type="EMBL" id="CACVKT020004311">
    <property type="protein sequence ID" value="CAC5389044.1"/>
    <property type="molecule type" value="Genomic_DNA"/>
</dbReference>
<feature type="transmembrane region" description="Helical" evidence="6">
    <location>
        <begin position="146"/>
        <end position="167"/>
    </location>
</feature>
<proteinExistence type="predicted"/>
<dbReference type="InterPro" id="IPR006612">
    <property type="entry name" value="THAP_Znf"/>
</dbReference>
<feature type="domain" description="THAP-type" evidence="7">
    <location>
        <begin position="17"/>
        <end position="104"/>
    </location>
</feature>
<evidence type="ECO:0000256" key="4">
    <source>
        <dbReference type="ARBA" id="ARBA00023125"/>
    </source>
</evidence>
<keyword evidence="6" id="KW-0472">Membrane</keyword>
<dbReference type="SUPFAM" id="SSF57716">
    <property type="entry name" value="Glucocorticoid receptor-like (DNA-binding domain)"/>
    <property type="match status" value="1"/>
</dbReference>
<keyword evidence="4 5" id="KW-0238">DNA-binding</keyword>
<gene>
    <name evidence="8" type="ORF">MCOR_24262</name>
</gene>
<evidence type="ECO:0000313" key="8">
    <source>
        <dbReference type="EMBL" id="CAC5389044.1"/>
    </source>
</evidence>
<protein>
    <recommendedName>
        <fullName evidence="7">THAP-type domain-containing protein</fullName>
    </recommendedName>
</protein>
<keyword evidence="6" id="KW-0812">Transmembrane</keyword>
<keyword evidence="1" id="KW-0479">Metal-binding</keyword>
<evidence type="ECO:0000256" key="3">
    <source>
        <dbReference type="ARBA" id="ARBA00022833"/>
    </source>
</evidence>
<dbReference type="PROSITE" id="PS50950">
    <property type="entry name" value="ZF_THAP"/>
    <property type="match status" value="1"/>
</dbReference>
<evidence type="ECO:0000256" key="2">
    <source>
        <dbReference type="ARBA" id="ARBA00022771"/>
    </source>
</evidence>
<dbReference type="AlphaFoldDB" id="A0A6J8C1P5"/>
<keyword evidence="3" id="KW-0862">Zinc</keyword>
<evidence type="ECO:0000256" key="1">
    <source>
        <dbReference type="ARBA" id="ARBA00022723"/>
    </source>
</evidence>
<reference evidence="8 9" key="1">
    <citation type="submission" date="2020-06" db="EMBL/GenBank/DDBJ databases">
        <authorList>
            <person name="Li R."/>
            <person name="Bekaert M."/>
        </authorList>
    </citation>
    <scope>NUCLEOTIDE SEQUENCE [LARGE SCALE GENOMIC DNA]</scope>
    <source>
        <strain evidence="9">wild</strain>
    </source>
</reference>
<organism evidence="8 9">
    <name type="scientific">Mytilus coruscus</name>
    <name type="common">Sea mussel</name>
    <dbReference type="NCBI Taxonomy" id="42192"/>
    <lineage>
        <taxon>Eukaryota</taxon>
        <taxon>Metazoa</taxon>
        <taxon>Spiralia</taxon>
        <taxon>Lophotrochozoa</taxon>
        <taxon>Mollusca</taxon>
        <taxon>Bivalvia</taxon>
        <taxon>Autobranchia</taxon>
        <taxon>Pteriomorphia</taxon>
        <taxon>Mytilida</taxon>
        <taxon>Mytiloidea</taxon>
        <taxon>Mytilidae</taxon>
        <taxon>Mytilinae</taxon>
        <taxon>Mytilus</taxon>
    </lineage>
</organism>
<name>A0A6J8C1P5_MYTCO</name>
<evidence type="ECO:0000259" key="7">
    <source>
        <dbReference type="PROSITE" id="PS50950"/>
    </source>
</evidence>
<feature type="transmembrane region" description="Helical" evidence="6">
    <location>
        <begin position="120"/>
        <end position="140"/>
    </location>
</feature>
<evidence type="ECO:0000313" key="9">
    <source>
        <dbReference type="Proteomes" id="UP000507470"/>
    </source>
</evidence>
<accession>A0A6J8C1P5</accession>
<sequence>MAAMSEDEKDFLELSKMGKGSDQHCCVPNCNSNGRRHQVSFHRFPQAGARRNSWIQAIRRDPGPLFNSEEVNQEEDIQESEEHLRNPRLDNKPALLLTMSPATDAVNLSRRTACHLGSSLWSLVITSMFLVSSILTWIALKLVVLVLFNATCSVFSIKLSIGSMGSLHPRYSRCNELKAFCW</sequence>
<evidence type="ECO:0000256" key="6">
    <source>
        <dbReference type="SAM" id="Phobius"/>
    </source>
</evidence>
<keyword evidence="2 5" id="KW-0863">Zinc-finger</keyword>
<keyword evidence="6" id="KW-1133">Transmembrane helix</keyword>
<dbReference type="GO" id="GO:0003677">
    <property type="term" value="F:DNA binding"/>
    <property type="evidence" value="ECO:0007669"/>
    <property type="project" value="UniProtKB-UniRule"/>
</dbReference>
<evidence type="ECO:0000256" key="5">
    <source>
        <dbReference type="PROSITE-ProRule" id="PRU00309"/>
    </source>
</evidence>
<keyword evidence="9" id="KW-1185">Reference proteome</keyword>
<dbReference type="GO" id="GO:0008270">
    <property type="term" value="F:zinc ion binding"/>
    <property type="evidence" value="ECO:0007669"/>
    <property type="project" value="UniProtKB-KW"/>
</dbReference>